<reference evidence="1 2" key="1">
    <citation type="journal article" date="2018" name="Nat. Biotechnol.">
        <title>A standardized bacterial taxonomy based on genome phylogeny substantially revises the tree of life.</title>
        <authorList>
            <person name="Parks D.H."/>
            <person name="Chuvochina M."/>
            <person name="Waite D.W."/>
            <person name="Rinke C."/>
            <person name="Skarshewski A."/>
            <person name="Chaumeil P.A."/>
            <person name="Hugenholtz P."/>
        </authorList>
    </citation>
    <scope>NUCLEOTIDE SEQUENCE [LARGE SCALE GENOMIC DNA]</scope>
    <source>
        <strain evidence="1">UBA11978</strain>
    </source>
</reference>
<dbReference type="AlphaFoldDB" id="A0A350P1J7"/>
<evidence type="ECO:0000313" key="1">
    <source>
        <dbReference type="EMBL" id="HAW75164.1"/>
    </source>
</evidence>
<accession>A0A350P1J7</accession>
<dbReference type="EMBL" id="DNAN01000186">
    <property type="protein sequence ID" value="HAW75164.1"/>
    <property type="molecule type" value="Genomic_DNA"/>
</dbReference>
<sequence>MPVPSPRNAIRPARGDFNDLNSAISSLKDGELCYAIDRDILYVKEGSTLVSTGGTTLEALDDVSISSLSSGEALVYDGASWSNLLYEFDGDSGTASFSGGTVTIAGGTGLTTSGSSSTVTVNLDDTSVTGASYGSGSAVPSFTVDSQGRLTAAADVTINIVHTQVSDFDAGVQANTLDSLALPVASVALNGQKITGLADPVNAQDAVTKSYADAIANGLDVKASVRVATTASITLSGTQTIDGISVSAGDRVLVKDQSNGVQNGIYDVAAGSWSRSSDADNSPSGEVTSGMFTFVEEGTVNADAGYVLQTANPINLGSTSLVFVHFSGAGQVTAGAGLTKTGNTLDVETASAARIVVNANNIDLATVGSAGTYNGLTVDAYGRATAFSSPTTLAGYSIADGQPLDPTLTALSAVATSADEVIYATGSDAFATTSFTSFARTLVDDVNASGARTTLGLGSISTQDSSSVSITGGSIDGVTVDNVTIDGGTF</sequence>
<gene>
    <name evidence="1" type="ORF">DCW74_05425</name>
</gene>
<protein>
    <submittedName>
        <fullName evidence="1">Uncharacterized protein</fullName>
    </submittedName>
</protein>
<evidence type="ECO:0000313" key="2">
    <source>
        <dbReference type="Proteomes" id="UP000263517"/>
    </source>
</evidence>
<proteinExistence type="predicted"/>
<comment type="caution">
    <text evidence="1">The sequence shown here is derived from an EMBL/GenBank/DDBJ whole genome shotgun (WGS) entry which is preliminary data.</text>
</comment>
<dbReference type="Proteomes" id="UP000263517">
    <property type="component" value="Unassembled WGS sequence"/>
</dbReference>
<organism evidence="1 2">
    <name type="scientific">Alteromonas australica</name>
    <dbReference type="NCBI Taxonomy" id="589873"/>
    <lineage>
        <taxon>Bacteria</taxon>
        <taxon>Pseudomonadati</taxon>
        <taxon>Pseudomonadota</taxon>
        <taxon>Gammaproteobacteria</taxon>
        <taxon>Alteromonadales</taxon>
        <taxon>Alteromonadaceae</taxon>
        <taxon>Alteromonas/Salinimonas group</taxon>
        <taxon>Alteromonas</taxon>
    </lineage>
</organism>
<name>A0A350P1J7_9ALTE</name>